<dbReference type="Gene3D" id="3.40.50.10900">
    <property type="entry name" value="PAC-like subunit"/>
    <property type="match status" value="1"/>
</dbReference>
<feature type="region of interest" description="Disordered" evidence="4">
    <location>
        <begin position="203"/>
        <end position="223"/>
    </location>
</feature>
<proteinExistence type="inferred from homology"/>
<dbReference type="Pfam" id="PF09754">
    <property type="entry name" value="PAC2"/>
    <property type="match status" value="1"/>
</dbReference>
<organism evidence="5 6">
    <name type="scientific">Streblomastix strix</name>
    <dbReference type="NCBI Taxonomy" id="222440"/>
    <lineage>
        <taxon>Eukaryota</taxon>
        <taxon>Metamonada</taxon>
        <taxon>Preaxostyla</taxon>
        <taxon>Oxymonadida</taxon>
        <taxon>Streblomastigidae</taxon>
        <taxon>Streblomastix</taxon>
    </lineage>
</organism>
<evidence type="ECO:0000256" key="3">
    <source>
        <dbReference type="ARBA" id="ARBA00025745"/>
    </source>
</evidence>
<sequence>MQFSKPFAPSPGGILLIPAISTGFVSQATLDLIIHQFHIPKIGNFIQYEINPICVSEDGQLRTALELYYDVHQNLSIIQILSTPLEGNSLAFVLDIVKWIRQFQFENIYILSGALSTFRLPSQIETIVPGGKRAIWLKEFPQSRVNQMRSFGWQELEQWKENNIVGIGTGNLLCLLLAVQGYDSDQIKNIIQEIENNSFAEIKKEQPKEKEKEEPKEKQKVEQIEKEKEGLIPILSQQPPPKFAPLPVCSLIYFCSEENSTLQLAEQFAKQLKEIFKWKEEIIIPQMMEWGPRSICQSYSNLY</sequence>
<keyword evidence="2" id="KW-0143">Chaperone</keyword>
<gene>
    <name evidence="5" type="ORF">EZS28_026467</name>
</gene>
<reference evidence="5 6" key="1">
    <citation type="submission" date="2019-03" db="EMBL/GenBank/DDBJ databases">
        <title>Single cell metagenomics reveals metabolic interactions within the superorganism composed of flagellate Streblomastix strix and complex community of Bacteroidetes bacteria on its surface.</title>
        <authorList>
            <person name="Treitli S.C."/>
            <person name="Kolisko M."/>
            <person name="Husnik F."/>
            <person name="Keeling P."/>
            <person name="Hampl V."/>
        </authorList>
    </citation>
    <scope>NUCLEOTIDE SEQUENCE [LARGE SCALE GENOMIC DNA]</scope>
    <source>
        <strain evidence="5">ST1C</strain>
    </source>
</reference>
<dbReference type="InterPro" id="IPR019151">
    <property type="entry name" value="Proteasome_assmbl_chaperone_2"/>
</dbReference>
<name>A0A5J4V509_9EUKA</name>
<evidence type="ECO:0000256" key="2">
    <source>
        <dbReference type="ARBA" id="ARBA00023186"/>
    </source>
</evidence>
<dbReference type="InterPro" id="IPR016562">
    <property type="entry name" value="Proteasome_assmbl_chp_2_euk"/>
</dbReference>
<evidence type="ECO:0000256" key="1">
    <source>
        <dbReference type="ARBA" id="ARBA00019186"/>
    </source>
</evidence>
<dbReference type="Proteomes" id="UP000324800">
    <property type="component" value="Unassembled WGS sequence"/>
</dbReference>
<evidence type="ECO:0000313" key="6">
    <source>
        <dbReference type="Proteomes" id="UP000324800"/>
    </source>
</evidence>
<dbReference type="InterPro" id="IPR038389">
    <property type="entry name" value="PSMG2_sf"/>
</dbReference>
<dbReference type="PANTHER" id="PTHR12970">
    <property type="entry name" value="PROTEASOME ASSEMBLY CHAPERONE 2"/>
    <property type="match status" value="1"/>
</dbReference>
<dbReference type="AlphaFoldDB" id="A0A5J4V509"/>
<comment type="caution">
    <text evidence="5">The sequence shown here is derived from an EMBL/GenBank/DDBJ whole genome shotgun (WGS) entry which is preliminary data.</text>
</comment>
<dbReference type="EMBL" id="SNRW01009435">
    <property type="protein sequence ID" value="KAA6378006.1"/>
    <property type="molecule type" value="Genomic_DNA"/>
</dbReference>
<accession>A0A5J4V509</accession>
<dbReference type="PANTHER" id="PTHR12970:SF1">
    <property type="entry name" value="PROTEASOME ASSEMBLY CHAPERONE 2"/>
    <property type="match status" value="1"/>
</dbReference>
<dbReference type="OrthoDB" id="10260712at2759"/>
<evidence type="ECO:0000313" key="5">
    <source>
        <dbReference type="EMBL" id="KAA6378006.1"/>
    </source>
</evidence>
<dbReference type="GO" id="GO:0043248">
    <property type="term" value="P:proteasome assembly"/>
    <property type="evidence" value="ECO:0007669"/>
    <property type="project" value="TreeGrafter"/>
</dbReference>
<dbReference type="GO" id="GO:0005829">
    <property type="term" value="C:cytosol"/>
    <property type="evidence" value="ECO:0007669"/>
    <property type="project" value="TreeGrafter"/>
</dbReference>
<protein>
    <recommendedName>
        <fullName evidence="1">Proteasome assembly chaperone 2</fullName>
    </recommendedName>
</protein>
<evidence type="ECO:0000256" key="4">
    <source>
        <dbReference type="SAM" id="MobiDB-lite"/>
    </source>
</evidence>
<dbReference type="GO" id="GO:0005634">
    <property type="term" value="C:nucleus"/>
    <property type="evidence" value="ECO:0007669"/>
    <property type="project" value="TreeGrafter"/>
</dbReference>
<comment type="similarity">
    <text evidence="3">Belongs to the PSMG2 family.</text>
</comment>